<name>E8X530_GRATM</name>
<feature type="domain" description="MaoC-like" evidence="1">
    <location>
        <begin position="19"/>
        <end position="94"/>
    </location>
</feature>
<dbReference type="HOGENOM" id="CLU_564885_0_0_0"/>
<organism evidence="3">
    <name type="scientific">Granulicella tundricola (strain ATCC BAA-1859 / DSM 23138 / MP5ACTX9)</name>
    <dbReference type="NCBI Taxonomy" id="1198114"/>
    <lineage>
        <taxon>Bacteria</taxon>
        <taxon>Pseudomonadati</taxon>
        <taxon>Acidobacteriota</taxon>
        <taxon>Terriglobia</taxon>
        <taxon>Terriglobales</taxon>
        <taxon>Acidobacteriaceae</taxon>
        <taxon>Granulicella</taxon>
    </lineage>
</organism>
<evidence type="ECO:0000313" key="3">
    <source>
        <dbReference type="Proteomes" id="UP000000343"/>
    </source>
</evidence>
<dbReference type="InterPro" id="IPR036291">
    <property type="entry name" value="NAD(P)-bd_dom_sf"/>
</dbReference>
<dbReference type="Proteomes" id="UP000000343">
    <property type="component" value="Chromosome"/>
</dbReference>
<evidence type="ECO:0000313" key="2">
    <source>
        <dbReference type="EMBL" id="ADW67222.1"/>
    </source>
</evidence>
<protein>
    <submittedName>
        <fullName evidence="2">MaoC domain protein dehydratase</fullName>
    </submittedName>
</protein>
<dbReference type="eggNOG" id="COG2030">
    <property type="taxonomic scope" value="Bacteria"/>
</dbReference>
<dbReference type="InterPro" id="IPR029069">
    <property type="entry name" value="HotDog_dom_sf"/>
</dbReference>
<dbReference type="PaxDb" id="1198114-AciX9_0147"/>
<evidence type="ECO:0000259" key="1">
    <source>
        <dbReference type="Pfam" id="PF01575"/>
    </source>
</evidence>
<dbReference type="eggNOG" id="COG1028">
    <property type="taxonomic scope" value="Bacteria"/>
</dbReference>
<proteinExistence type="predicted"/>
<dbReference type="KEGG" id="acm:AciX9_0147"/>
<sequence length="495" mass="54162">MIEGIEMRIDERIVGDEGQERFAAATGDRNPIHMDAVQARRTQAGLPVVHGMHTLLWALETLTTEDHIVRCPTRIKVKFLKWVYLGDMAEIILVSSVESILRFRVEVAGMSTLSAEIHFGASSADQQIELEDIHSRSAQTPLEAPRNLDLAELEKISGNAFVATKQDMRQMFPDLCDLVEARTVAELAACSYVVGMEAPGLYSTFSKLDLEIGLTPTGGAGESLSFNVARVDERFRKAQIHVIGSNIDGFLDTFVRTPPVEQATMPELASRVRPEEFADMRALIIGGSRGLGELTAKLIGAGGGSSTITYTLGKLEAGKVIDQIRSAGKQIEMLPYDVRKPAASQLSLLNGPITHLFYFATNAIFRPKGEVMSSSILADFSVFYIQGFYDLCKELVGSEKTYVSAKAPLAVYYPSSIAVEERPAGMTEYSMIKAAGEILCDDMNQHMPGLHIITTRLPRLRTDQTAGVLPEREQDPVDILLPILRKLSSSAGVKA</sequence>
<dbReference type="STRING" id="1198114.AciX9_0147"/>
<dbReference type="AlphaFoldDB" id="E8X530"/>
<dbReference type="EMBL" id="CP002480">
    <property type="protein sequence ID" value="ADW67222.1"/>
    <property type="molecule type" value="Genomic_DNA"/>
</dbReference>
<keyword evidence="3" id="KW-1185">Reference proteome</keyword>
<accession>E8X530</accession>
<dbReference type="CDD" id="cd03441">
    <property type="entry name" value="R_hydratase_like"/>
    <property type="match status" value="1"/>
</dbReference>
<dbReference type="SUPFAM" id="SSF51735">
    <property type="entry name" value="NAD(P)-binding Rossmann-fold domains"/>
    <property type="match status" value="1"/>
</dbReference>
<dbReference type="Gene3D" id="3.40.50.720">
    <property type="entry name" value="NAD(P)-binding Rossmann-like Domain"/>
    <property type="match status" value="1"/>
</dbReference>
<dbReference type="Pfam" id="PF01575">
    <property type="entry name" value="MaoC_dehydratas"/>
    <property type="match status" value="1"/>
</dbReference>
<dbReference type="InterPro" id="IPR002539">
    <property type="entry name" value="MaoC-like_dom"/>
</dbReference>
<reference evidence="3" key="1">
    <citation type="submission" date="2011-01" db="EMBL/GenBank/DDBJ databases">
        <title>Complete sequence of chromosome of Acidobacterium sp. MP5ACTX9.</title>
        <authorList>
            <consortium name="US DOE Joint Genome Institute"/>
            <person name="Lucas S."/>
            <person name="Copeland A."/>
            <person name="Lapidus A."/>
            <person name="Cheng J.-F."/>
            <person name="Goodwin L."/>
            <person name="Pitluck S."/>
            <person name="Teshima H."/>
            <person name="Detter J.C."/>
            <person name="Han C."/>
            <person name="Tapia R."/>
            <person name="Land M."/>
            <person name="Hauser L."/>
            <person name="Kyrpides N."/>
            <person name="Ivanova N."/>
            <person name="Ovchinnikova G."/>
            <person name="Pagani I."/>
            <person name="Rawat S.R."/>
            <person name="Mannisto M."/>
            <person name="Haggblom M.M."/>
            <person name="Woyke T."/>
        </authorList>
    </citation>
    <scope>NUCLEOTIDE SEQUENCE [LARGE SCALE GENOMIC DNA]</scope>
    <source>
        <strain evidence="3">MP5ACTX9</strain>
    </source>
</reference>
<gene>
    <name evidence="2" type="ordered locus">AciX9_0147</name>
</gene>
<dbReference type="SUPFAM" id="SSF54637">
    <property type="entry name" value="Thioesterase/thiol ester dehydrase-isomerase"/>
    <property type="match status" value="1"/>
</dbReference>
<dbReference type="Gene3D" id="3.10.129.10">
    <property type="entry name" value="Hotdog Thioesterase"/>
    <property type="match status" value="1"/>
</dbReference>